<dbReference type="GO" id="GO:0004497">
    <property type="term" value="F:monooxygenase activity"/>
    <property type="evidence" value="ECO:0007669"/>
    <property type="project" value="UniProtKB-KW"/>
</dbReference>
<dbReference type="EMBL" id="AOCK01000018">
    <property type="protein sequence ID" value="EMQ96602.1"/>
    <property type="molecule type" value="Genomic_DNA"/>
</dbReference>
<proteinExistence type="predicted"/>
<reference evidence="2 3" key="1">
    <citation type="journal article" date="2013" name="Genome Announc.">
        <title>Draft Genome Sequence of Arthrobacter gangotriensis Strain Lz1yT, Isolated from a Penguin Rookery Soil Sample Collected in Antarctica, near the Indian Station Dakshin Gangotri.</title>
        <authorList>
            <person name="Shivaji S."/>
            <person name="Ara S."/>
            <person name="Bandi S."/>
            <person name="Singh A."/>
            <person name="Kumar Pinnaka A."/>
        </authorList>
    </citation>
    <scope>NUCLEOTIDE SEQUENCE [LARGE SCALE GENOMIC DNA]</scope>
    <source>
        <strain evidence="2 3">Lz1y</strain>
    </source>
</reference>
<dbReference type="Gene3D" id="3.30.70.100">
    <property type="match status" value="1"/>
</dbReference>
<keyword evidence="2" id="KW-0560">Oxidoreductase</keyword>
<dbReference type="PANTHER" id="PTHR34474">
    <property type="entry name" value="SIGNAL TRANSDUCTION PROTEIN TRAP"/>
    <property type="match status" value="1"/>
</dbReference>
<gene>
    <name evidence="2" type="ORF">ADIAG_04076</name>
</gene>
<protein>
    <submittedName>
        <fullName evidence="2">Antibiotic biosynthesis monooxygenase</fullName>
    </submittedName>
</protein>
<keyword evidence="2" id="KW-0503">Monooxygenase</keyword>
<dbReference type="eggNOG" id="COG2329">
    <property type="taxonomic scope" value="Bacteria"/>
</dbReference>
<sequence length="108" mass="11617">MFIVANELVVDEMNQAQFESAFAQSMRATLPGVPGLLRASLLAPRETGHGYVSTLEFESEDAYRAYLESSAFRAAHPWPGRVPLVSSSLSTYSVHTDLTGGDLAAPGE</sequence>
<evidence type="ECO:0000313" key="2">
    <source>
        <dbReference type="EMBL" id="EMQ96602.1"/>
    </source>
</evidence>
<evidence type="ECO:0000313" key="3">
    <source>
        <dbReference type="Proteomes" id="UP000012015"/>
    </source>
</evidence>
<dbReference type="PROSITE" id="PS51725">
    <property type="entry name" value="ABM"/>
    <property type="match status" value="1"/>
</dbReference>
<accession>M7MJV7</accession>
<feature type="domain" description="ABM" evidence="1">
    <location>
        <begin position="2"/>
        <end position="92"/>
    </location>
</feature>
<organism evidence="2 3">
    <name type="scientific">Paeniglutamicibacter gangotriensis Lz1y</name>
    <dbReference type="NCBI Taxonomy" id="1276920"/>
    <lineage>
        <taxon>Bacteria</taxon>
        <taxon>Bacillati</taxon>
        <taxon>Actinomycetota</taxon>
        <taxon>Actinomycetes</taxon>
        <taxon>Micrococcales</taxon>
        <taxon>Micrococcaceae</taxon>
        <taxon>Paeniglutamicibacter</taxon>
    </lineage>
</organism>
<name>M7MJV7_9MICC</name>
<dbReference type="PANTHER" id="PTHR34474:SF2">
    <property type="entry name" value="SIGNAL TRANSDUCTION PROTEIN TRAP"/>
    <property type="match status" value="1"/>
</dbReference>
<dbReference type="SUPFAM" id="SSF54909">
    <property type="entry name" value="Dimeric alpha+beta barrel"/>
    <property type="match status" value="1"/>
</dbReference>
<dbReference type="InterPro" id="IPR007138">
    <property type="entry name" value="ABM_dom"/>
</dbReference>
<keyword evidence="3" id="KW-1185">Reference proteome</keyword>
<dbReference type="InterPro" id="IPR050404">
    <property type="entry name" value="Heme-degrading_MO"/>
</dbReference>
<dbReference type="STRING" id="1276920.ADIAG_04076"/>
<dbReference type="Pfam" id="PF03992">
    <property type="entry name" value="ABM"/>
    <property type="match status" value="1"/>
</dbReference>
<evidence type="ECO:0000259" key="1">
    <source>
        <dbReference type="PROSITE" id="PS51725"/>
    </source>
</evidence>
<dbReference type="Proteomes" id="UP000012015">
    <property type="component" value="Unassembled WGS sequence"/>
</dbReference>
<dbReference type="RefSeq" id="WP_007273221.1">
    <property type="nucleotide sequence ID" value="NZ_AOCK01000018.1"/>
</dbReference>
<dbReference type="InterPro" id="IPR011008">
    <property type="entry name" value="Dimeric_a/b-barrel"/>
</dbReference>
<comment type="caution">
    <text evidence="2">The sequence shown here is derived from an EMBL/GenBank/DDBJ whole genome shotgun (WGS) entry which is preliminary data.</text>
</comment>
<dbReference type="AlphaFoldDB" id="M7MJV7"/>